<gene>
    <name evidence="2" type="ORF">CCUG60883_03698</name>
    <name evidence="1" type="ORF">CCUG60885_00414</name>
</gene>
<evidence type="ECO:0000313" key="3">
    <source>
        <dbReference type="Proteomes" id="UP000294844"/>
    </source>
</evidence>
<accession>A0A4R8SLW8</accession>
<reference evidence="3 4" key="1">
    <citation type="journal article" date="2019" name="Sci. Rep.">
        <title>Extended insight into the Mycobacterium chelonae-abscessus complex through whole genome sequencing of Mycobacterium salmoniphilum outbreak and Mycobacterium salmoniphilum-like strains.</title>
        <authorList>
            <person name="Behra P.R.K."/>
            <person name="Das S."/>
            <person name="Pettersson B.M.F."/>
            <person name="Shirreff L."/>
            <person name="DuCote T."/>
            <person name="Jacobsson K.G."/>
            <person name="Ennis D.G."/>
            <person name="Kirsebom L.A."/>
        </authorList>
    </citation>
    <scope>NUCLEOTIDE SEQUENCE [LARGE SCALE GENOMIC DNA]</scope>
    <source>
        <strain evidence="2 3">CCUG 60883</strain>
        <strain evidence="1 4">CCUG 60885</strain>
    </source>
</reference>
<dbReference type="AlphaFoldDB" id="A0A4R8SLW8"/>
<proteinExistence type="predicted"/>
<evidence type="ECO:0000313" key="1">
    <source>
        <dbReference type="EMBL" id="TDZ98544.1"/>
    </source>
</evidence>
<evidence type="ECO:0000313" key="2">
    <source>
        <dbReference type="EMBL" id="TEA03074.1"/>
    </source>
</evidence>
<evidence type="ECO:0000313" key="4">
    <source>
        <dbReference type="Proteomes" id="UP000295685"/>
    </source>
</evidence>
<protein>
    <submittedName>
        <fullName evidence="1">Uncharacterized protein</fullName>
    </submittedName>
</protein>
<organism evidence="1 4">
    <name type="scientific">Mycobacteroides salmoniphilum</name>
    <dbReference type="NCBI Taxonomy" id="404941"/>
    <lineage>
        <taxon>Bacteria</taxon>
        <taxon>Bacillati</taxon>
        <taxon>Actinomycetota</taxon>
        <taxon>Actinomycetes</taxon>
        <taxon>Mycobacteriales</taxon>
        <taxon>Mycobacteriaceae</taxon>
        <taxon>Mycobacteroides</taxon>
    </lineage>
</organism>
<dbReference type="EMBL" id="PECK01000001">
    <property type="protein sequence ID" value="TDZ98544.1"/>
    <property type="molecule type" value="Genomic_DNA"/>
</dbReference>
<dbReference type="Proteomes" id="UP000294844">
    <property type="component" value="Unassembled WGS sequence"/>
</dbReference>
<name>A0A4R8SLW8_9MYCO</name>
<sequence length="91" mass="10018">MISAYAVYVSLREIWNFRVKHTLATRLVNELIEAADEKLLAKTITRYGRATCCASMSLATWKLGHRGTVGLLAVSAVDPRLKGRANDPASK</sequence>
<dbReference type="Proteomes" id="UP000295685">
    <property type="component" value="Unassembled WGS sequence"/>
</dbReference>
<comment type="caution">
    <text evidence="1">The sequence shown here is derived from an EMBL/GenBank/DDBJ whole genome shotgun (WGS) entry which is preliminary data.</text>
</comment>
<dbReference type="EMBL" id="PECM01000009">
    <property type="protein sequence ID" value="TEA03074.1"/>
    <property type="molecule type" value="Genomic_DNA"/>
</dbReference>
<keyword evidence="3" id="KW-1185">Reference proteome</keyword>